<protein>
    <submittedName>
        <fullName evidence="1">Uncharacterized protein</fullName>
    </submittedName>
</protein>
<accession>A0A3N1D1K6</accession>
<dbReference type="Proteomes" id="UP000272400">
    <property type="component" value="Unassembled WGS sequence"/>
</dbReference>
<proteinExistence type="predicted"/>
<evidence type="ECO:0000313" key="1">
    <source>
        <dbReference type="EMBL" id="ROO87370.1"/>
    </source>
</evidence>
<evidence type="ECO:0000313" key="2">
    <source>
        <dbReference type="Proteomes" id="UP000272400"/>
    </source>
</evidence>
<gene>
    <name evidence="1" type="ORF">EDD29_4972</name>
</gene>
<comment type="caution">
    <text evidence="1">The sequence shown here is derived from an EMBL/GenBank/DDBJ whole genome shotgun (WGS) entry which is preliminary data.</text>
</comment>
<name>A0A3N1D1K6_9ACTN</name>
<dbReference type="RefSeq" id="WP_170201547.1">
    <property type="nucleotide sequence ID" value="NZ_RJKE01000001.1"/>
</dbReference>
<keyword evidence="2" id="KW-1185">Reference proteome</keyword>
<sequence length="48" mass="5080">MCAGVDGADARKVEAELVPLVEEIGRMAAHALRPGLDPVPTAWILLRA</sequence>
<reference evidence="1 2" key="1">
    <citation type="submission" date="2018-11" db="EMBL/GenBank/DDBJ databases">
        <title>Sequencing the genomes of 1000 actinobacteria strains.</title>
        <authorList>
            <person name="Klenk H.-P."/>
        </authorList>
    </citation>
    <scope>NUCLEOTIDE SEQUENCE [LARGE SCALE GENOMIC DNA]</scope>
    <source>
        <strain evidence="1 2">DSM 44254</strain>
    </source>
</reference>
<dbReference type="EMBL" id="RJKE01000001">
    <property type="protein sequence ID" value="ROO87370.1"/>
    <property type="molecule type" value="Genomic_DNA"/>
</dbReference>
<dbReference type="AlphaFoldDB" id="A0A3N1D1K6"/>
<organism evidence="1 2">
    <name type="scientific">Actinocorallia herbida</name>
    <dbReference type="NCBI Taxonomy" id="58109"/>
    <lineage>
        <taxon>Bacteria</taxon>
        <taxon>Bacillati</taxon>
        <taxon>Actinomycetota</taxon>
        <taxon>Actinomycetes</taxon>
        <taxon>Streptosporangiales</taxon>
        <taxon>Thermomonosporaceae</taxon>
        <taxon>Actinocorallia</taxon>
    </lineage>
</organism>